<protein>
    <recommendedName>
        <fullName evidence="3">Zinc ribbon domain-containing protein</fullName>
    </recommendedName>
</protein>
<accession>A0A9X5H6N9</accession>
<evidence type="ECO:0000313" key="2">
    <source>
        <dbReference type="Proteomes" id="UP000474104"/>
    </source>
</evidence>
<sequence length="390" mass="43681">MAGIFNKFMNRGKFTCPFCFSEYDKERIKYVCPDCGETTYPKTSAEKKKPSIRCEHCGRMATVRLCPECGEYNKQIPEEAKGVIPLGALDADGSLPFCIIGVSSSGKTNFITVMLHELSRVSELRIALSAQNKYTRDVQRENYTNIYENHIPPRPTDPTELGDRLKPQLWQIKNLMRQKSNTTPTYTFTIYDGAGEDHSERLDPSSAICGYINASNAIIITLDPLILTNLRRMINPDVRRNSGASEGDTNSAEDIVNSVAAYIKAARGLNTNKMLTIPVAVVLTKFDTILQLDSLPAGAVVRKPSMTFSRGKVNLTEISQVNEEIRDWLYGIGEGSFIAALESNFKNFYFFGVSSYGEPPETQGSVNENIKPHRILDPVLWLFKEEKFID</sequence>
<dbReference type="OrthoDB" id="143162at2"/>
<proteinExistence type="predicted"/>
<organism evidence="1 2">
    <name type="scientific">Schaedlerella arabinosiphila</name>
    <dbReference type="NCBI Taxonomy" id="2044587"/>
    <lineage>
        <taxon>Bacteria</taxon>
        <taxon>Bacillati</taxon>
        <taxon>Bacillota</taxon>
        <taxon>Clostridia</taxon>
        <taxon>Lachnospirales</taxon>
        <taxon>Lachnospiraceae</taxon>
        <taxon>Schaedlerella</taxon>
    </lineage>
</organism>
<comment type="caution">
    <text evidence="1">The sequence shown here is derived from an EMBL/GenBank/DDBJ whole genome shotgun (WGS) entry which is preliminary data.</text>
</comment>
<dbReference type="EMBL" id="VIRB01000068">
    <property type="protein sequence ID" value="NDO69293.1"/>
    <property type="molecule type" value="Genomic_DNA"/>
</dbReference>
<dbReference type="AlphaFoldDB" id="A0A9X5H6N9"/>
<gene>
    <name evidence="1" type="ORF">FMM80_11625</name>
</gene>
<evidence type="ECO:0008006" key="3">
    <source>
        <dbReference type="Google" id="ProtNLM"/>
    </source>
</evidence>
<dbReference type="RefSeq" id="WP_004074142.1">
    <property type="nucleotide sequence ID" value="NZ_VIRB01000068.1"/>
</dbReference>
<evidence type="ECO:0000313" key="1">
    <source>
        <dbReference type="EMBL" id="NDO69293.1"/>
    </source>
</evidence>
<name>A0A9X5H6N9_9FIRM</name>
<dbReference type="Proteomes" id="UP000474104">
    <property type="component" value="Unassembled WGS sequence"/>
</dbReference>
<reference evidence="1 2" key="1">
    <citation type="submission" date="2019-07" db="EMBL/GenBank/DDBJ databases">
        <title>Draft genome sequences of 15 bacterial species constituting the stable defined intestinal microbiota of the GM15 gnotobiotic mouse model.</title>
        <authorList>
            <person name="Elie C."/>
            <person name="Mathieu A."/>
            <person name="Saliou A."/>
            <person name="Darnaud M."/>
            <person name="Leulier F."/>
            <person name="Tamellini A."/>
        </authorList>
    </citation>
    <scope>NUCLEOTIDE SEQUENCE [LARGE SCALE GENOMIC DNA]</scope>
    <source>
        <strain evidence="2">ASF 502</strain>
    </source>
</reference>